<accession>A0A1Z3U909</accession>
<sequence length="324" mass="34049">MSAKSARLRRRRRRKAQGDRKIRVPTWSETLTVIVSLVLAAILAVTASKARACDLALTQSPSTVVINYNPFAAGPSSGAIDLGLKNQADEVCELRLSVVDDGGAIVSGLPLGGVGVQFRPREASGLQTSDVEPGVFRYTLAGKATGQAQLDAAIVVDAVPDAGTYATDLKLLVKDADGTALLAPIPVRMQLVSTPRAQLNLAGAAGAFGSGSSVEVVDFGDASTGLTRRIFIQVRANAPSVIAIMSEHRGLMQREGDAETASSVAYAVELDGTPVDLQAPWTKDVDPPRTLAGMSLPMLFTLGKIKDQMAGRYQDVLAIDISPR</sequence>
<dbReference type="AlphaFoldDB" id="A0A1Z3U909"/>
<protein>
    <recommendedName>
        <fullName evidence="3">Spore coat protein U domain-containing protein</fullName>
    </recommendedName>
</protein>
<dbReference type="Proteomes" id="UP000197050">
    <property type="component" value="Chromosome"/>
</dbReference>
<name>A0A1Z3U909_BREVE</name>
<reference evidence="2" key="1">
    <citation type="submission" date="2017-06" db="EMBL/GenBank/DDBJ databases">
        <title>FDA dAtabase for Regulatory Grade micrObial Sequences (FDA-ARGOS): Supporting development and validation of Infectious Disease Dx tests.</title>
        <authorList>
            <person name="Minogue T."/>
            <person name="Wolcott M."/>
            <person name="Wasieloski L."/>
            <person name="Aguilar W."/>
            <person name="Moore D."/>
            <person name="Tallon L."/>
            <person name="Sadzewicz L."/>
            <person name="Sengamalay N."/>
            <person name="Ott S."/>
            <person name="Godinez A."/>
            <person name="Nagaraj S."/>
            <person name="Nadendla S."/>
            <person name="Geyer C."/>
            <person name="Sichtig H."/>
        </authorList>
    </citation>
    <scope>NUCLEOTIDE SEQUENCE [LARGE SCALE GENOMIC DNA]</scope>
    <source>
        <strain evidence="2">FDAARGOS_289</strain>
    </source>
</reference>
<organism evidence="1 2">
    <name type="scientific">Brevundimonas vesicularis</name>
    <name type="common">Pseudomonas vesicularis</name>
    <dbReference type="NCBI Taxonomy" id="41276"/>
    <lineage>
        <taxon>Bacteria</taxon>
        <taxon>Pseudomonadati</taxon>
        <taxon>Pseudomonadota</taxon>
        <taxon>Alphaproteobacteria</taxon>
        <taxon>Caulobacterales</taxon>
        <taxon>Caulobacteraceae</taxon>
        <taxon>Brevundimonas</taxon>
    </lineage>
</organism>
<dbReference type="RefSeq" id="WP_088582627.1">
    <property type="nucleotide sequence ID" value="NZ_CP022048.2"/>
</dbReference>
<gene>
    <name evidence="1" type="ORF">CEP68_09600</name>
</gene>
<dbReference type="GeneID" id="34014474"/>
<evidence type="ECO:0000313" key="1">
    <source>
        <dbReference type="EMBL" id="ASE39731.1"/>
    </source>
</evidence>
<evidence type="ECO:0008006" key="3">
    <source>
        <dbReference type="Google" id="ProtNLM"/>
    </source>
</evidence>
<dbReference type="EMBL" id="CP022048">
    <property type="protein sequence ID" value="ASE39731.1"/>
    <property type="molecule type" value="Genomic_DNA"/>
</dbReference>
<evidence type="ECO:0000313" key="2">
    <source>
        <dbReference type="Proteomes" id="UP000197050"/>
    </source>
</evidence>
<proteinExistence type="predicted"/>
<dbReference type="KEGG" id="bvc:CEP68_09600"/>